<dbReference type="PANTHER" id="PTHR24112">
    <property type="entry name" value="LEUCINE-RICH REPEAT, ISOFORM F-RELATED"/>
    <property type="match status" value="1"/>
</dbReference>
<keyword evidence="1" id="KW-1185">Reference proteome</keyword>
<dbReference type="RefSeq" id="XP_045568960.1">
    <property type="nucleotide sequence ID" value="XM_045713004.1"/>
</dbReference>
<proteinExistence type="predicted"/>
<reference evidence="2" key="1">
    <citation type="submission" date="2025-08" db="UniProtKB">
        <authorList>
            <consortium name="RefSeq"/>
        </authorList>
    </citation>
    <scope>IDENTIFICATION</scope>
</reference>
<dbReference type="InterPro" id="IPR051279">
    <property type="entry name" value="PP1-Reg/Actin-Interact_Protein"/>
</dbReference>
<evidence type="ECO:0000313" key="2">
    <source>
        <dbReference type="RefSeq" id="XP_045568960.1"/>
    </source>
</evidence>
<dbReference type="InterPro" id="IPR032675">
    <property type="entry name" value="LRR_dom_sf"/>
</dbReference>
<protein>
    <submittedName>
        <fullName evidence="2">F-actin-uncapping protein LRRC16A-like</fullName>
    </submittedName>
</protein>
<gene>
    <name evidence="2" type="primary">LOC123735256</name>
</gene>
<dbReference type="Gene3D" id="3.80.10.10">
    <property type="entry name" value="Ribonuclease Inhibitor"/>
    <property type="match status" value="1"/>
</dbReference>
<dbReference type="GeneID" id="123735256"/>
<dbReference type="Proteomes" id="UP001652741">
    <property type="component" value="Unplaced"/>
</dbReference>
<dbReference type="PANTHER" id="PTHR24112:SF39">
    <property type="entry name" value="F-ACTIN-UNCAPPING PROTEIN LRRC16A"/>
    <property type="match status" value="1"/>
</dbReference>
<sequence length="132" mass="14479">MKTERQRCASILQALLQQRSGPQLHQPFRDQTPPPEALKALLLGLASNPNIKEVSLDLSCCELGHCLRSGGSQILEGCIAELPNISSLDISDNGLDSDLSTLLVWLAKNRSIRHLSLGKNFNNIKSKYDWGG</sequence>
<evidence type="ECO:0000313" key="1">
    <source>
        <dbReference type="Proteomes" id="UP001652741"/>
    </source>
</evidence>
<dbReference type="SUPFAM" id="SSF52047">
    <property type="entry name" value="RNI-like"/>
    <property type="match status" value="1"/>
</dbReference>
<accession>A0ABM3ED16</accession>
<name>A0ABM3ED16_SALSA</name>
<organism evidence="1 2">
    <name type="scientific">Salmo salar</name>
    <name type="common">Atlantic salmon</name>
    <dbReference type="NCBI Taxonomy" id="8030"/>
    <lineage>
        <taxon>Eukaryota</taxon>
        <taxon>Metazoa</taxon>
        <taxon>Chordata</taxon>
        <taxon>Craniata</taxon>
        <taxon>Vertebrata</taxon>
        <taxon>Euteleostomi</taxon>
        <taxon>Actinopterygii</taxon>
        <taxon>Neopterygii</taxon>
        <taxon>Teleostei</taxon>
        <taxon>Protacanthopterygii</taxon>
        <taxon>Salmoniformes</taxon>
        <taxon>Salmonidae</taxon>
        <taxon>Salmoninae</taxon>
        <taxon>Salmo</taxon>
    </lineage>
</organism>